<feature type="compositionally biased region" description="Basic and acidic residues" evidence="1">
    <location>
        <begin position="258"/>
        <end position="268"/>
    </location>
</feature>
<comment type="caution">
    <text evidence="2">The sequence shown here is derived from an EMBL/GenBank/DDBJ whole genome shotgun (WGS) entry which is preliminary data.</text>
</comment>
<dbReference type="AlphaFoldDB" id="A0AA36MY26"/>
<protein>
    <submittedName>
        <fullName evidence="2">Uncharacterized protein</fullName>
    </submittedName>
</protein>
<dbReference type="EMBL" id="CAUJNA010001569">
    <property type="protein sequence ID" value="CAJ1387775.1"/>
    <property type="molecule type" value="Genomic_DNA"/>
</dbReference>
<gene>
    <name evidence="2" type="ORF">EVOR1521_LOCUS13775</name>
</gene>
<evidence type="ECO:0000313" key="2">
    <source>
        <dbReference type="EMBL" id="CAJ1387775.1"/>
    </source>
</evidence>
<dbReference type="Proteomes" id="UP001178507">
    <property type="component" value="Unassembled WGS sequence"/>
</dbReference>
<evidence type="ECO:0000256" key="1">
    <source>
        <dbReference type="SAM" id="MobiDB-lite"/>
    </source>
</evidence>
<accession>A0AA36MY26</accession>
<feature type="compositionally biased region" description="Basic and acidic residues" evidence="1">
    <location>
        <begin position="199"/>
        <end position="220"/>
    </location>
</feature>
<feature type="compositionally biased region" description="Pro residues" evidence="1">
    <location>
        <begin position="68"/>
        <end position="77"/>
    </location>
</feature>
<organism evidence="2 3">
    <name type="scientific">Effrenium voratum</name>
    <dbReference type="NCBI Taxonomy" id="2562239"/>
    <lineage>
        <taxon>Eukaryota</taxon>
        <taxon>Sar</taxon>
        <taxon>Alveolata</taxon>
        <taxon>Dinophyceae</taxon>
        <taxon>Suessiales</taxon>
        <taxon>Symbiodiniaceae</taxon>
        <taxon>Effrenium</taxon>
    </lineage>
</organism>
<sequence length="268" mass="28723">MQNTVTRCAASGVQTLAVAMADTAALLEELRRSQDRLRKEVLSGQALILNEIRSLHQYWKDQLGVPSSPGPGVPSSPGPGAEAEKKAADGKGAKVARPSISEGLSKGLEEFTDSVVKNIEGLTSVFAENIGRHGDVPHLPTPKKRDSQSVRFAEQRVSLHRATLAGAEVEELLLDKAPLPQEERPRSSQVDAAAFMPATREKLKREGFGDSKKERKRTDSGEGMATAEATQEDQKPATPSQDGLQLGVDAPNAAETGLPRDDQDQSKS</sequence>
<evidence type="ECO:0000313" key="3">
    <source>
        <dbReference type="Proteomes" id="UP001178507"/>
    </source>
</evidence>
<proteinExistence type="predicted"/>
<feature type="compositionally biased region" description="Basic and acidic residues" evidence="1">
    <location>
        <begin position="82"/>
        <end position="92"/>
    </location>
</feature>
<feature type="region of interest" description="Disordered" evidence="1">
    <location>
        <begin position="63"/>
        <end position="98"/>
    </location>
</feature>
<name>A0AA36MY26_9DINO</name>
<feature type="region of interest" description="Disordered" evidence="1">
    <location>
        <begin position="176"/>
        <end position="268"/>
    </location>
</feature>
<reference evidence="2" key="1">
    <citation type="submission" date="2023-08" db="EMBL/GenBank/DDBJ databases">
        <authorList>
            <person name="Chen Y."/>
            <person name="Shah S."/>
            <person name="Dougan E. K."/>
            <person name="Thang M."/>
            <person name="Chan C."/>
        </authorList>
    </citation>
    <scope>NUCLEOTIDE SEQUENCE</scope>
</reference>
<keyword evidence="3" id="KW-1185">Reference proteome</keyword>